<dbReference type="Pfam" id="PF03219">
    <property type="entry name" value="TLC"/>
    <property type="match status" value="1"/>
</dbReference>
<dbReference type="EMBL" id="CAKOGP040000557">
    <property type="protein sequence ID" value="CAJ1936253.1"/>
    <property type="molecule type" value="Genomic_DNA"/>
</dbReference>
<feature type="transmembrane region" description="Helical" evidence="9">
    <location>
        <begin position="107"/>
        <end position="128"/>
    </location>
</feature>
<feature type="compositionally biased region" description="Basic and acidic residues" evidence="10">
    <location>
        <begin position="1"/>
        <end position="21"/>
    </location>
</feature>
<evidence type="ECO:0000256" key="10">
    <source>
        <dbReference type="SAM" id="MobiDB-lite"/>
    </source>
</evidence>
<feature type="transmembrane region" description="Helical" evidence="9">
    <location>
        <begin position="176"/>
        <end position="200"/>
    </location>
</feature>
<keyword evidence="12" id="KW-1185">Reference proteome</keyword>
<evidence type="ECO:0000256" key="2">
    <source>
        <dbReference type="ARBA" id="ARBA00007127"/>
    </source>
</evidence>
<feature type="transmembrane region" description="Helical" evidence="9">
    <location>
        <begin position="394"/>
        <end position="414"/>
    </location>
</feature>
<comment type="similarity">
    <text evidence="2 9">Belongs to the ADP/ATP translocase tlc family.</text>
</comment>
<comment type="caution">
    <text evidence="11">The sequence shown here is derived from an EMBL/GenBank/DDBJ whole genome shotgun (WGS) entry which is preliminary data.</text>
</comment>
<protein>
    <recommendedName>
        <fullName evidence="9">ADP,ATP carrier protein</fullName>
    </recommendedName>
</protein>
<evidence type="ECO:0000256" key="9">
    <source>
        <dbReference type="RuleBase" id="RU363121"/>
    </source>
</evidence>
<sequence>MTPSSHAERSSSKATSKERFSSFDTPTINNENEEKAFSDAPINMGLINQRRKSIRDRLNATERREWMRPYWLGFGLFLLLFAFWLLDSLKDPIFARLVDGNLNKHQPPAKLCSVATTLLLVCLMEYLANVRQRSDAQKRKIVPDPDILEDEVGAWNRMPMMDAAEHQKHHALDDQISISIFATIGIPYAVAFTVIAYLVYKFEQVEAQIEEGVDVWYILAYVLYATIESFGSLAVTCFWSYTNSSLSLQDAEQYYGTIIAVAQLGAIGGSTMVASDHWTAPSLLIVVSLVLVLQLMMMRLYNSRFKPTSVLANDDDAISLRTWQDDNVTVTKPFWSGIYLILRHNYVLLILGVSCLYEIALTCLDYQMKLLGLAKFEKSSKEETMSFSEFMGHYGQVVNLTSFVFSSIVFPFLIRKYGLRITLRFFPTLLLVLTLVAYGAAPGNLPVLFFSLSVLKAMTYSVHDPSKEILYIPTSNAVKFRAKFWIDVVGERISKAIGSGFNTLAGNVDRSVRIGSIPSLLSAIGLWIVCYYAGIEFDRLLATGRIVGLEHGVDPSTYKRIPNVDDDNDDDDMEITFDENDVDNISTLDSLHDRIQDRGAPQNPHIVELPSLVVRL</sequence>
<feature type="region of interest" description="Disordered" evidence="10">
    <location>
        <begin position="1"/>
        <end position="29"/>
    </location>
</feature>
<feature type="transmembrane region" description="Helical" evidence="9">
    <location>
        <begin position="514"/>
        <end position="535"/>
    </location>
</feature>
<dbReference type="InterPro" id="IPR036259">
    <property type="entry name" value="MFS_trans_sf"/>
</dbReference>
<keyword evidence="8 9" id="KW-0472">Membrane</keyword>
<dbReference type="AlphaFoldDB" id="A0AAD2CJR4"/>
<dbReference type="GO" id="GO:0016020">
    <property type="term" value="C:membrane"/>
    <property type="evidence" value="ECO:0007669"/>
    <property type="project" value="UniProtKB-SubCell"/>
</dbReference>
<evidence type="ECO:0000256" key="7">
    <source>
        <dbReference type="ARBA" id="ARBA00022989"/>
    </source>
</evidence>
<proteinExistence type="inferred from homology"/>
<dbReference type="SUPFAM" id="SSF103473">
    <property type="entry name" value="MFS general substrate transporter"/>
    <property type="match status" value="1"/>
</dbReference>
<feature type="transmembrane region" description="Helical" evidence="9">
    <location>
        <begin position="421"/>
        <end position="441"/>
    </location>
</feature>
<name>A0AAD2CJR4_9STRA</name>
<organism evidence="11 12">
    <name type="scientific">Cylindrotheca closterium</name>
    <dbReference type="NCBI Taxonomy" id="2856"/>
    <lineage>
        <taxon>Eukaryota</taxon>
        <taxon>Sar</taxon>
        <taxon>Stramenopiles</taxon>
        <taxon>Ochrophyta</taxon>
        <taxon>Bacillariophyta</taxon>
        <taxon>Bacillariophyceae</taxon>
        <taxon>Bacillariophycidae</taxon>
        <taxon>Bacillariales</taxon>
        <taxon>Bacillariaceae</taxon>
        <taxon>Cylindrotheca</taxon>
    </lineage>
</organism>
<evidence type="ECO:0000256" key="5">
    <source>
        <dbReference type="ARBA" id="ARBA00022741"/>
    </source>
</evidence>
<dbReference type="InterPro" id="IPR004667">
    <property type="entry name" value="ADP_ATP_car_bac_type"/>
</dbReference>
<feature type="transmembrane region" description="Helical" evidence="9">
    <location>
        <begin position="215"/>
        <end position="242"/>
    </location>
</feature>
<gene>
    <name evidence="11" type="ORF">CYCCA115_LOCUS5099</name>
</gene>
<keyword evidence="3 9" id="KW-0813">Transport</keyword>
<keyword evidence="5 9" id="KW-0547">Nucleotide-binding</keyword>
<feature type="transmembrane region" description="Helical" evidence="9">
    <location>
        <begin position="70"/>
        <end position="87"/>
    </location>
</feature>
<comment type="subcellular location">
    <subcellularLocation>
        <location evidence="1 9">Membrane</location>
        <topology evidence="1 9">Multi-pass membrane protein</topology>
    </subcellularLocation>
</comment>
<accession>A0AAD2CJR4</accession>
<reference evidence="11" key="1">
    <citation type="submission" date="2023-08" db="EMBL/GenBank/DDBJ databases">
        <authorList>
            <person name="Audoor S."/>
            <person name="Bilcke G."/>
        </authorList>
    </citation>
    <scope>NUCLEOTIDE SEQUENCE</scope>
</reference>
<dbReference type="GO" id="GO:0005471">
    <property type="term" value="F:ATP:ADP antiporter activity"/>
    <property type="evidence" value="ECO:0007669"/>
    <property type="project" value="InterPro"/>
</dbReference>
<evidence type="ECO:0000313" key="12">
    <source>
        <dbReference type="Proteomes" id="UP001295423"/>
    </source>
</evidence>
<keyword evidence="7 9" id="KW-1133">Transmembrane helix</keyword>
<dbReference type="PANTHER" id="PTHR31187:SF1">
    <property type="entry name" value="ADP,ATP CARRIER PROTEIN 1"/>
    <property type="match status" value="1"/>
</dbReference>
<keyword evidence="6 9" id="KW-0067">ATP-binding</keyword>
<keyword evidence="4 9" id="KW-0812">Transmembrane</keyword>
<feature type="transmembrane region" description="Helical" evidence="9">
    <location>
        <begin position="346"/>
        <end position="368"/>
    </location>
</feature>
<evidence type="ECO:0000256" key="8">
    <source>
        <dbReference type="ARBA" id="ARBA00023136"/>
    </source>
</evidence>
<evidence type="ECO:0000256" key="4">
    <source>
        <dbReference type="ARBA" id="ARBA00022692"/>
    </source>
</evidence>
<dbReference type="PANTHER" id="PTHR31187">
    <property type="match status" value="1"/>
</dbReference>
<feature type="transmembrane region" description="Helical" evidence="9">
    <location>
        <begin position="254"/>
        <end position="274"/>
    </location>
</feature>
<dbReference type="GO" id="GO:0005524">
    <property type="term" value="F:ATP binding"/>
    <property type="evidence" value="ECO:0007669"/>
    <property type="project" value="UniProtKB-KW"/>
</dbReference>
<evidence type="ECO:0000256" key="6">
    <source>
        <dbReference type="ARBA" id="ARBA00022840"/>
    </source>
</evidence>
<evidence type="ECO:0000256" key="1">
    <source>
        <dbReference type="ARBA" id="ARBA00004141"/>
    </source>
</evidence>
<evidence type="ECO:0000313" key="11">
    <source>
        <dbReference type="EMBL" id="CAJ1936253.1"/>
    </source>
</evidence>
<dbReference type="Proteomes" id="UP001295423">
    <property type="component" value="Unassembled WGS sequence"/>
</dbReference>
<feature type="transmembrane region" description="Helical" evidence="9">
    <location>
        <begin position="280"/>
        <end position="301"/>
    </location>
</feature>
<evidence type="ECO:0000256" key="3">
    <source>
        <dbReference type="ARBA" id="ARBA00022448"/>
    </source>
</evidence>